<keyword evidence="1" id="KW-0472">Membrane</keyword>
<keyword evidence="1" id="KW-1133">Transmembrane helix</keyword>
<feature type="transmembrane region" description="Helical" evidence="1">
    <location>
        <begin position="56"/>
        <end position="73"/>
    </location>
</feature>
<feature type="transmembrane region" description="Helical" evidence="1">
    <location>
        <begin position="20"/>
        <end position="36"/>
    </location>
</feature>
<dbReference type="Proteomes" id="UP001295423">
    <property type="component" value="Unassembled WGS sequence"/>
</dbReference>
<feature type="transmembrane region" description="Helical" evidence="1">
    <location>
        <begin position="118"/>
        <end position="140"/>
    </location>
</feature>
<keyword evidence="3" id="KW-1185">Reference proteome</keyword>
<dbReference type="EMBL" id="CAKOGP040002424">
    <property type="protein sequence ID" value="CAJ1969276.1"/>
    <property type="molecule type" value="Genomic_DNA"/>
</dbReference>
<sequence>MTSETTEKSKKTTVHPTETWVYFALIICAAITYYAMPTPLQPPHGEAPSIQHVFYYGWLTAVSTGIGAIPLAFAPNLASYWVGISNSIAAGMMIAASYSLVHEGCNFEDPKDTSELSVLVRTGIGAVIGLLFINVTERVLADYEDLSIGGLGGADAKRAFLIFFVMTLHSFSEGVGIGVSFGGSHGSELGVFISASLAVHNIPEGLAMAVTLMPRGTSLLTAMVWAVLTSVPQPLMAVPAYEFVHHFIPVLPAGLGFAGGAMAWVAVFELLKEAIEDSGLLTAGVVSSLSLVGMWFLQNVIDGESRS</sequence>
<dbReference type="GO" id="GO:0005385">
    <property type="term" value="F:zinc ion transmembrane transporter activity"/>
    <property type="evidence" value="ECO:0007669"/>
    <property type="project" value="TreeGrafter"/>
</dbReference>
<keyword evidence="1" id="KW-0812">Transmembrane</keyword>
<gene>
    <name evidence="2" type="ORF">CYCCA115_LOCUS23624</name>
</gene>
<feature type="transmembrane region" description="Helical" evidence="1">
    <location>
        <begin position="160"/>
        <end position="183"/>
    </location>
</feature>
<evidence type="ECO:0000313" key="3">
    <source>
        <dbReference type="Proteomes" id="UP001295423"/>
    </source>
</evidence>
<feature type="transmembrane region" description="Helical" evidence="1">
    <location>
        <begin position="247"/>
        <end position="267"/>
    </location>
</feature>
<dbReference type="GO" id="GO:0016020">
    <property type="term" value="C:membrane"/>
    <property type="evidence" value="ECO:0007669"/>
    <property type="project" value="TreeGrafter"/>
</dbReference>
<evidence type="ECO:0000256" key="1">
    <source>
        <dbReference type="SAM" id="Phobius"/>
    </source>
</evidence>
<feature type="transmembrane region" description="Helical" evidence="1">
    <location>
        <begin position="219"/>
        <end position="241"/>
    </location>
</feature>
<protein>
    <submittedName>
        <fullName evidence="2">Uncharacterized protein</fullName>
    </submittedName>
</protein>
<comment type="caution">
    <text evidence="2">The sequence shown here is derived from an EMBL/GenBank/DDBJ whole genome shotgun (WGS) entry which is preliminary data.</text>
</comment>
<feature type="transmembrane region" description="Helical" evidence="1">
    <location>
        <begin position="80"/>
        <end position="98"/>
    </location>
</feature>
<evidence type="ECO:0000313" key="2">
    <source>
        <dbReference type="EMBL" id="CAJ1969276.1"/>
    </source>
</evidence>
<name>A0AAD2PXZ9_9STRA</name>
<reference evidence="2" key="1">
    <citation type="submission" date="2023-08" db="EMBL/GenBank/DDBJ databases">
        <authorList>
            <person name="Audoor S."/>
            <person name="Bilcke G."/>
        </authorList>
    </citation>
    <scope>NUCLEOTIDE SEQUENCE</scope>
</reference>
<organism evidence="2 3">
    <name type="scientific">Cylindrotheca closterium</name>
    <dbReference type="NCBI Taxonomy" id="2856"/>
    <lineage>
        <taxon>Eukaryota</taxon>
        <taxon>Sar</taxon>
        <taxon>Stramenopiles</taxon>
        <taxon>Ochrophyta</taxon>
        <taxon>Bacillariophyta</taxon>
        <taxon>Bacillariophyceae</taxon>
        <taxon>Bacillariophycidae</taxon>
        <taxon>Bacillariales</taxon>
        <taxon>Bacillariaceae</taxon>
        <taxon>Cylindrotheca</taxon>
    </lineage>
</organism>
<accession>A0AAD2PXZ9</accession>
<feature type="transmembrane region" description="Helical" evidence="1">
    <location>
        <begin position="279"/>
        <end position="297"/>
    </location>
</feature>
<proteinExistence type="predicted"/>
<dbReference type="PANTHER" id="PTHR11040:SF70">
    <property type="entry name" value="OS05G0316100 PROTEIN"/>
    <property type="match status" value="1"/>
</dbReference>
<dbReference type="AlphaFoldDB" id="A0AAD2PXZ9"/>
<dbReference type="PANTHER" id="PTHR11040">
    <property type="entry name" value="ZINC/IRON TRANSPORTER"/>
    <property type="match status" value="1"/>
</dbReference>